<dbReference type="SUPFAM" id="SSF56235">
    <property type="entry name" value="N-terminal nucleophile aminohydrolases (Ntn hydrolases)"/>
    <property type="match status" value="1"/>
</dbReference>
<evidence type="ECO:0000313" key="7">
    <source>
        <dbReference type="Proteomes" id="UP000504633"/>
    </source>
</evidence>
<dbReference type="GO" id="GO:0005634">
    <property type="term" value="C:nucleus"/>
    <property type="evidence" value="ECO:0007669"/>
    <property type="project" value="UniProtKB-SubCell"/>
</dbReference>
<reference evidence="8" key="1">
    <citation type="submission" date="2025-08" db="UniProtKB">
        <authorList>
            <consortium name="RefSeq"/>
        </authorList>
    </citation>
    <scope>IDENTIFICATION</scope>
    <source>
        <strain evidence="8">15085-1641.00</strain>
        <tissue evidence="8">Whole body</tissue>
    </source>
</reference>
<evidence type="ECO:0000259" key="6">
    <source>
        <dbReference type="PROSITE" id="PS00388"/>
    </source>
</evidence>
<evidence type="ECO:0000256" key="1">
    <source>
        <dbReference type="ARBA" id="ARBA00002000"/>
    </source>
</evidence>
<comment type="function">
    <text evidence="1">The proteasome is a multicatalytic proteinase complex which is characterized by its ability to cleave peptides with Arg, Phe, Tyr, Leu, and Glu adjacent to the leaving group at neutral or slightly basic pH. The proteasome has an ATP-dependent proteolytic activity.</text>
</comment>
<dbReference type="Pfam" id="PF10584">
    <property type="entry name" value="Proteasome_A_N"/>
    <property type="match status" value="1"/>
</dbReference>
<proteinExistence type="inferred from homology"/>
<dbReference type="InterPro" id="IPR029055">
    <property type="entry name" value="Ntn_hydrolases_N"/>
</dbReference>
<evidence type="ECO:0000256" key="4">
    <source>
        <dbReference type="RuleBase" id="RU000551"/>
    </source>
</evidence>
<comment type="subunit">
    <text evidence="4">The 20S proteasome core is composed of 28 subunits that are arranged in four stacked rings, resulting in a barrel-shaped structure. The two end rings are each formed by seven alpha subunits, and the two central rings are each formed by seven beta subunits.</text>
</comment>
<dbReference type="AlphaFoldDB" id="A0A6J1LIJ1"/>
<accession>A0A6J1LIJ1</accession>
<dbReference type="GO" id="GO:0006511">
    <property type="term" value="P:ubiquitin-dependent protein catabolic process"/>
    <property type="evidence" value="ECO:0007669"/>
    <property type="project" value="InterPro"/>
</dbReference>
<dbReference type="SMART" id="SM00948">
    <property type="entry name" value="Proteasome_A_N"/>
    <property type="match status" value="1"/>
</dbReference>
<dbReference type="OrthoDB" id="431557at2759"/>
<comment type="similarity">
    <text evidence="3 4">Belongs to the peptidase T1A family.</text>
</comment>
<dbReference type="Proteomes" id="UP000504633">
    <property type="component" value="Unplaced"/>
</dbReference>
<keyword evidence="4" id="KW-0963">Cytoplasm</keyword>
<dbReference type="FunFam" id="3.60.20.10:FF:000063">
    <property type="entry name" value="Proteasome subunit alpha type"/>
    <property type="match status" value="1"/>
</dbReference>
<dbReference type="RefSeq" id="XP_023166229.1">
    <property type="nucleotide sequence ID" value="XM_023310461.2"/>
</dbReference>
<keyword evidence="7" id="KW-1185">Reference proteome</keyword>
<protein>
    <recommendedName>
        <fullName evidence="4">Proteasome subunit alpha type</fullName>
    </recommendedName>
</protein>
<dbReference type="OMA" id="NDEIICH"/>
<dbReference type="GeneID" id="111596303"/>
<gene>
    <name evidence="8" type="primary">LOC111596303</name>
</gene>
<evidence type="ECO:0000256" key="3">
    <source>
        <dbReference type="PROSITE-ProRule" id="PRU00808"/>
    </source>
</evidence>
<dbReference type="PROSITE" id="PS51475">
    <property type="entry name" value="PROTEASOME_ALPHA_2"/>
    <property type="match status" value="1"/>
</dbReference>
<dbReference type="GO" id="GO:0019773">
    <property type="term" value="C:proteasome core complex, alpha-subunit complex"/>
    <property type="evidence" value="ECO:0007669"/>
    <property type="project" value="UniProtKB-UniRule"/>
</dbReference>
<name>A0A6J1LIJ1_DROHY</name>
<evidence type="ECO:0000256" key="5">
    <source>
        <dbReference type="SAM" id="MobiDB-lite"/>
    </source>
</evidence>
<feature type="domain" description="Proteasome alpha-type subunits" evidence="6">
    <location>
        <begin position="6"/>
        <end position="28"/>
    </location>
</feature>
<comment type="subcellular location">
    <subcellularLocation>
        <location evidence="4">Cytoplasm</location>
    </subcellularLocation>
    <subcellularLocation>
        <location evidence="4">Nucleus</location>
    </subcellularLocation>
</comment>
<keyword evidence="4" id="KW-0539">Nucleus</keyword>
<evidence type="ECO:0000313" key="8">
    <source>
        <dbReference type="RefSeq" id="XP_023166229.1"/>
    </source>
</evidence>
<dbReference type="KEGG" id="dhe:111596303"/>
<dbReference type="PROSITE" id="PS00388">
    <property type="entry name" value="PROTEASOME_ALPHA_1"/>
    <property type="match status" value="1"/>
</dbReference>
<dbReference type="InterPro" id="IPR050115">
    <property type="entry name" value="Proteasome_alpha"/>
</dbReference>
<dbReference type="InterPro" id="IPR000426">
    <property type="entry name" value="Proteasome_asu_N"/>
</dbReference>
<sequence length="295" mass="32621">MFRGQYDNDVTVWSPQGRLFQVEYAMEAVGLGTACVGLKSQELAVVVGLYKPENQTGLSQPKIIPIDRHVGICIAGITADARVLGKYLRTECLTYRHSYNAPYPISRLVWNLGNKMQISTQRYDRRPHGVGLLLAAYDKNGSHIYQVMPSANVFNCKAMAIGNRSQGAHTYLMKHADTFPYCTNDELICHGIQAISYAASIDEPLKLSIGIVGKDQPFKILSNAESLSYQRTCKPPDDARNHDMSWYPEALKEFEFTENDDAGPSDQGNAPTSQPSHSDVTPVTSGNQINDNKSS</sequence>
<feature type="compositionally biased region" description="Polar residues" evidence="5">
    <location>
        <begin position="266"/>
        <end position="295"/>
    </location>
</feature>
<feature type="region of interest" description="Disordered" evidence="5">
    <location>
        <begin position="253"/>
        <end position="295"/>
    </location>
</feature>
<organism evidence="7 8">
    <name type="scientific">Drosophila hydei</name>
    <name type="common">Fruit fly</name>
    <dbReference type="NCBI Taxonomy" id="7224"/>
    <lineage>
        <taxon>Eukaryota</taxon>
        <taxon>Metazoa</taxon>
        <taxon>Ecdysozoa</taxon>
        <taxon>Arthropoda</taxon>
        <taxon>Hexapoda</taxon>
        <taxon>Insecta</taxon>
        <taxon>Pterygota</taxon>
        <taxon>Neoptera</taxon>
        <taxon>Endopterygota</taxon>
        <taxon>Diptera</taxon>
        <taxon>Brachycera</taxon>
        <taxon>Muscomorpha</taxon>
        <taxon>Ephydroidea</taxon>
        <taxon>Drosophilidae</taxon>
        <taxon>Drosophila</taxon>
    </lineage>
</organism>
<evidence type="ECO:0000256" key="2">
    <source>
        <dbReference type="ARBA" id="ARBA00022942"/>
    </source>
</evidence>
<dbReference type="Pfam" id="PF00227">
    <property type="entry name" value="Proteasome"/>
    <property type="match status" value="1"/>
</dbReference>
<dbReference type="Gene3D" id="3.60.20.10">
    <property type="entry name" value="Glutamine Phosphoribosylpyrophosphate, subunit 1, domain 1"/>
    <property type="match status" value="1"/>
</dbReference>
<dbReference type="PANTHER" id="PTHR11599">
    <property type="entry name" value="PROTEASOME SUBUNIT ALPHA/BETA"/>
    <property type="match status" value="1"/>
</dbReference>
<dbReference type="GO" id="GO:0005737">
    <property type="term" value="C:cytoplasm"/>
    <property type="evidence" value="ECO:0007669"/>
    <property type="project" value="UniProtKB-SubCell"/>
</dbReference>
<keyword evidence="2 3" id="KW-0647">Proteasome</keyword>
<dbReference type="InterPro" id="IPR001353">
    <property type="entry name" value="Proteasome_sua/b"/>
</dbReference>
<dbReference type="InterPro" id="IPR023332">
    <property type="entry name" value="Proteasome_alpha-type"/>
</dbReference>